<keyword evidence="3" id="KW-1003">Cell membrane</keyword>
<dbReference type="SUPFAM" id="SSF82861">
    <property type="entry name" value="Mechanosensitive channel protein MscS (YggB), transmembrane region"/>
    <property type="match status" value="1"/>
</dbReference>
<dbReference type="SUPFAM" id="SSF50182">
    <property type="entry name" value="Sm-like ribonucleoproteins"/>
    <property type="match status" value="1"/>
</dbReference>
<dbReference type="Gene3D" id="1.10.287.1260">
    <property type="match status" value="1"/>
</dbReference>
<dbReference type="Pfam" id="PF24956">
    <property type="entry name" value="Msl2-3_C"/>
    <property type="match status" value="1"/>
</dbReference>
<dbReference type="Pfam" id="PF21088">
    <property type="entry name" value="MS_channel_1st"/>
    <property type="match status" value="1"/>
</dbReference>
<feature type="transmembrane region" description="Helical" evidence="8">
    <location>
        <begin position="173"/>
        <end position="190"/>
    </location>
</feature>
<accession>A0ABT3G5Z0</accession>
<keyword evidence="13" id="KW-1185">Reference proteome</keyword>
<dbReference type="InterPro" id="IPR049142">
    <property type="entry name" value="MS_channel_1st"/>
</dbReference>
<feature type="domain" description="Mechanosensitive ion channel MscS" evidence="9">
    <location>
        <begin position="194"/>
        <end position="259"/>
    </location>
</feature>
<dbReference type="InterPro" id="IPR006685">
    <property type="entry name" value="MscS_channel_2nd"/>
</dbReference>
<reference evidence="12" key="1">
    <citation type="submission" date="2022-10" db="EMBL/GenBank/DDBJ databases">
        <title>Luteolibacter sp. GHJ8, whole genome shotgun sequencing project.</title>
        <authorList>
            <person name="Zhao G."/>
            <person name="Shen L."/>
        </authorList>
    </citation>
    <scope>NUCLEOTIDE SEQUENCE</scope>
    <source>
        <strain evidence="12">GHJ8</strain>
    </source>
</reference>
<protein>
    <submittedName>
        <fullName evidence="12">Mechanosensitive ion channel family protein</fullName>
    </submittedName>
</protein>
<evidence type="ECO:0000256" key="1">
    <source>
        <dbReference type="ARBA" id="ARBA00004651"/>
    </source>
</evidence>
<keyword evidence="5 8" id="KW-1133">Transmembrane helix</keyword>
<comment type="similarity">
    <text evidence="2">Belongs to the MscS (TC 1.A.23) family.</text>
</comment>
<evidence type="ECO:0000256" key="2">
    <source>
        <dbReference type="ARBA" id="ARBA00008017"/>
    </source>
</evidence>
<dbReference type="Gene3D" id="3.30.70.100">
    <property type="match status" value="1"/>
</dbReference>
<dbReference type="RefSeq" id="WP_264514781.1">
    <property type="nucleotide sequence ID" value="NZ_JAPDDR010000008.1"/>
</dbReference>
<dbReference type="PANTHER" id="PTHR30566">
    <property type="entry name" value="YNAI-RELATED MECHANOSENSITIVE ION CHANNEL"/>
    <property type="match status" value="1"/>
</dbReference>
<evidence type="ECO:0000256" key="5">
    <source>
        <dbReference type="ARBA" id="ARBA00022989"/>
    </source>
</evidence>
<keyword evidence="6 8" id="KW-0472">Membrane</keyword>
<feature type="transmembrane region" description="Helical" evidence="8">
    <location>
        <begin position="148"/>
        <end position="167"/>
    </location>
</feature>
<evidence type="ECO:0000313" key="13">
    <source>
        <dbReference type="Proteomes" id="UP001165653"/>
    </source>
</evidence>
<dbReference type="InterPro" id="IPR023408">
    <property type="entry name" value="MscS_beta-dom_sf"/>
</dbReference>
<evidence type="ECO:0000259" key="11">
    <source>
        <dbReference type="Pfam" id="PF24956"/>
    </source>
</evidence>
<evidence type="ECO:0000259" key="9">
    <source>
        <dbReference type="Pfam" id="PF00924"/>
    </source>
</evidence>
<feature type="region of interest" description="Disordered" evidence="7">
    <location>
        <begin position="352"/>
        <end position="371"/>
    </location>
</feature>
<evidence type="ECO:0000256" key="8">
    <source>
        <dbReference type="SAM" id="Phobius"/>
    </source>
</evidence>
<dbReference type="InterPro" id="IPR010920">
    <property type="entry name" value="LSM_dom_sf"/>
</dbReference>
<evidence type="ECO:0000259" key="10">
    <source>
        <dbReference type="Pfam" id="PF21088"/>
    </source>
</evidence>
<gene>
    <name evidence="12" type="ORF">OJ996_16760</name>
</gene>
<dbReference type="Proteomes" id="UP001165653">
    <property type="component" value="Unassembled WGS sequence"/>
</dbReference>
<dbReference type="Pfam" id="PF00924">
    <property type="entry name" value="MS_channel_2nd"/>
    <property type="match status" value="1"/>
</dbReference>
<evidence type="ECO:0000256" key="4">
    <source>
        <dbReference type="ARBA" id="ARBA00022692"/>
    </source>
</evidence>
<comment type="caution">
    <text evidence="12">The sequence shown here is derived from an EMBL/GenBank/DDBJ whole genome shotgun (WGS) entry which is preliminary data.</text>
</comment>
<organism evidence="12 13">
    <name type="scientific">Luteolibacter rhizosphaerae</name>
    <dbReference type="NCBI Taxonomy" id="2989719"/>
    <lineage>
        <taxon>Bacteria</taxon>
        <taxon>Pseudomonadati</taxon>
        <taxon>Verrucomicrobiota</taxon>
        <taxon>Verrucomicrobiia</taxon>
        <taxon>Verrucomicrobiales</taxon>
        <taxon>Verrucomicrobiaceae</taxon>
        <taxon>Luteolibacter</taxon>
    </lineage>
</organism>
<feature type="transmembrane region" description="Helical" evidence="8">
    <location>
        <begin position="108"/>
        <end position="127"/>
    </location>
</feature>
<name>A0ABT3G5Z0_9BACT</name>
<feature type="compositionally biased region" description="Basic and acidic residues" evidence="7">
    <location>
        <begin position="361"/>
        <end position="371"/>
    </location>
</feature>
<dbReference type="EMBL" id="JAPDDR010000008">
    <property type="protein sequence ID" value="MCW1915240.1"/>
    <property type="molecule type" value="Genomic_DNA"/>
</dbReference>
<feature type="domain" description="Mechanosensitive ion channel transmembrane helices 2/3" evidence="10">
    <location>
        <begin position="152"/>
        <end position="192"/>
    </location>
</feature>
<sequence>MGLHHFFHAAGALAITPWAAAEYYGTPLWVWICLPFLVGVAFLLAKLAGRVADSVIRRGEPRAARLVGLLRAVRTPAEFAFGVWIFKIGRSFMPMAENTKVFLGYCELAAWTVVGIWLLVRLTSFGCDRLASFFDRSGRSHAKAVIPLLRKVVKTAVVLFGLIFLLQNFDVDVGAMLAGLGIGGLALALASKKTVEDLFAGATLVVDQPARVGDVCKYGNSTGTVEDIGLRSTRIRTPERTLITIPNSKFSEMEIENLAYRDRILLKTTIGISYDNSPQQMRAILAGIRQMLAKRDDIAEGARVRFIAITESALQIEIFAYVKTRDFNLFLEVREKVFLGIMDIVTGEGAGFASPSPPVVLERDSKSLQPA</sequence>
<keyword evidence="4 8" id="KW-0812">Transmembrane</keyword>
<comment type="subcellular location">
    <subcellularLocation>
        <location evidence="1">Cell membrane</location>
        <topology evidence="1">Multi-pass membrane protein</topology>
    </subcellularLocation>
</comment>
<feature type="domain" description="Mechanosensitive ion channel protein 2/3 C-terminal" evidence="11">
    <location>
        <begin position="266"/>
        <end position="345"/>
    </location>
</feature>
<evidence type="ECO:0000256" key="3">
    <source>
        <dbReference type="ARBA" id="ARBA00022475"/>
    </source>
</evidence>
<feature type="transmembrane region" description="Helical" evidence="8">
    <location>
        <begin position="28"/>
        <end position="48"/>
    </location>
</feature>
<dbReference type="InterPro" id="IPR056876">
    <property type="entry name" value="Msl2-3_C"/>
</dbReference>
<evidence type="ECO:0000313" key="12">
    <source>
        <dbReference type="EMBL" id="MCW1915240.1"/>
    </source>
</evidence>
<proteinExistence type="inferred from homology"/>
<evidence type="ECO:0000256" key="6">
    <source>
        <dbReference type="ARBA" id="ARBA00023136"/>
    </source>
</evidence>
<dbReference type="InterPro" id="IPR011066">
    <property type="entry name" value="MscS_channel_C_sf"/>
</dbReference>
<dbReference type="SUPFAM" id="SSF82689">
    <property type="entry name" value="Mechanosensitive channel protein MscS (YggB), C-terminal domain"/>
    <property type="match status" value="1"/>
</dbReference>
<dbReference type="Gene3D" id="2.30.30.60">
    <property type="match status" value="1"/>
</dbReference>
<dbReference type="InterPro" id="IPR011014">
    <property type="entry name" value="MscS_channel_TM-2"/>
</dbReference>
<evidence type="ECO:0000256" key="7">
    <source>
        <dbReference type="SAM" id="MobiDB-lite"/>
    </source>
</evidence>
<dbReference type="PANTHER" id="PTHR30566:SF5">
    <property type="entry name" value="MECHANOSENSITIVE ION CHANNEL PROTEIN 1, MITOCHONDRIAL-RELATED"/>
    <property type="match status" value="1"/>
</dbReference>